<evidence type="ECO:0000313" key="2">
    <source>
        <dbReference type="Proteomes" id="UP001597506"/>
    </source>
</evidence>
<dbReference type="RefSeq" id="WP_377938305.1">
    <property type="nucleotide sequence ID" value="NZ_JBHUMF010000035.1"/>
</dbReference>
<organism evidence="1 2">
    <name type="scientific">Bacillus seohaeanensis</name>
    <dbReference type="NCBI Taxonomy" id="284580"/>
    <lineage>
        <taxon>Bacteria</taxon>
        <taxon>Bacillati</taxon>
        <taxon>Bacillota</taxon>
        <taxon>Bacilli</taxon>
        <taxon>Bacillales</taxon>
        <taxon>Bacillaceae</taxon>
        <taxon>Bacillus</taxon>
    </lineage>
</organism>
<name>A0ABW5RWW5_9BACI</name>
<proteinExistence type="predicted"/>
<keyword evidence="2" id="KW-1185">Reference proteome</keyword>
<reference evidence="2" key="1">
    <citation type="journal article" date="2019" name="Int. J. Syst. Evol. Microbiol.">
        <title>The Global Catalogue of Microorganisms (GCM) 10K type strain sequencing project: providing services to taxonomists for standard genome sequencing and annotation.</title>
        <authorList>
            <consortium name="The Broad Institute Genomics Platform"/>
            <consortium name="The Broad Institute Genome Sequencing Center for Infectious Disease"/>
            <person name="Wu L."/>
            <person name="Ma J."/>
        </authorList>
    </citation>
    <scope>NUCLEOTIDE SEQUENCE [LARGE SCALE GENOMIC DNA]</scope>
    <source>
        <strain evidence="2">KCTC 3913</strain>
    </source>
</reference>
<protein>
    <recommendedName>
        <fullName evidence="3">Group-specific protein</fullName>
    </recommendedName>
</protein>
<evidence type="ECO:0000313" key="1">
    <source>
        <dbReference type="EMBL" id="MFD2683213.1"/>
    </source>
</evidence>
<sequence length="129" mass="15184">MFNQLSSGTKISITRSIKTAFEQYMAKISWDEEKYELQNFVQLWRTYINESASWFNNLDDQIKNDPKFHEELAVKINETIEKILSEPPTEEQMNEIDSLQKDLGTDYDYSCKVEAKFLLDKLQGMAKKN</sequence>
<accession>A0ABW5RWW5</accession>
<evidence type="ECO:0008006" key="3">
    <source>
        <dbReference type="Google" id="ProtNLM"/>
    </source>
</evidence>
<dbReference type="EMBL" id="JBHUMF010000035">
    <property type="protein sequence ID" value="MFD2683213.1"/>
    <property type="molecule type" value="Genomic_DNA"/>
</dbReference>
<dbReference type="Proteomes" id="UP001597506">
    <property type="component" value="Unassembled WGS sequence"/>
</dbReference>
<gene>
    <name evidence="1" type="ORF">ACFSUL_20980</name>
</gene>
<comment type="caution">
    <text evidence="1">The sequence shown here is derived from an EMBL/GenBank/DDBJ whole genome shotgun (WGS) entry which is preliminary data.</text>
</comment>